<evidence type="ECO:0000313" key="1">
    <source>
        <dbReference type="EMBL" id="TFK07528.1"/>
    </source>
</evidence>
<gene>
    <name evidence="1" type="ORF">DR999_PMT09576</name>
</gene>
<organism evidence="1 2">
    <name type="scientific">Platysternon megacephalum</name>
    <name type="common">big-headed turtle</name>
    <dbReference type="NCBI Taxonomy" id="55544"/>
    <lineage>
        <taxon>Eukaryota</taxon>
        <taxon>Metazoa</taxon>
        <taxon>Chordata</taxon>
        <taxon>Craniata</taxon>
        <taxon>Vertebrata</taxon>
        <taxon>Euteleostomi</taxon>
        <taxon>Archelosauria</taxon>
        <taxon>Testudinata</taxon>
        <taxon>Testudines</taxon>
        <taxon>Cryptodira</taxon>
        <taxon>Durocryptodira</taxon>
        <taxon>Testudinoidea</taxon>
        <taxon>Platysternidae</taxon>
        <taxon>Platysternon</taxon>
    </lineage>
</organism>
<reference evidence="1 2" key="2">
    <citation type="submission" date="2019-04" db="EMBL/GenBank/DDBJ databases">
        <title>The genome sequence of big-headed turtle.</title>
        <authorList>
            <person name="Gong S."/>
        </authorList>
    </citation>
    <scope>NUCLEOTIDE SEQUENCE [LARGE SCALE GENOMIC DNA]</scope>
    <source>
        <strain evidence="1">DO16091913</strain>
        <tissue evidence="1">Muscle</tissue>
    </source>
</reference>
<dbReference type="Proteomes" id="UP000297703">
    <property type="component" value="Unassembled WGS sequence"/>
</dbReference>
<sequence>MTYQPLIVTSDACFANNSVPSALGWGWISPGEAGGQNISFVSVQHEEETDYTVPSPLLKRSVSPLTLGSFGLQINMEFRDSKAGTQRPFVISSHIYWLCCTPHK</sequence>
<evidence type="ECO:0000313" key="2">
    <source>
        <dbReference type="Proteomes" id="UP000297703"/>
    </source>
</evidence>
<keyword evidence="1" id="KW-0418">Kinase</keyword>
<reference evidence="1 2" key="1">
    <citation type="submission" date="2019-04" db="EMBL/GenBank/DDBJ databases">
        <title>Draft genome of the big-headed turtle Platysternon megacephalum.</title>
        <authorList>
            <person name="Gong S."/>
        </authorList>
    </citation>
    <scope>NUCLEOTIDE SEQUENCE [LARGE SCALE GENOMIC DNA]</scope>
    <source>
        <strain evidence="1">DO16091913</strain>
        <tissue evidence="1">Muscle</tissue>
    </source>
</reference>
<dbReference type="GO" id="GO:0016301">
    <property type="term" value="F:kinase activity"/>
    <property type="evidence" value="ECO:0007669"/>
    <property type="project" value="UniProtKB-KW"/>
</dbReference>
<keyword evidence="1" id="KW-0808">Transferase</keyword>
<dbReference type="EMBL" id="QXTE01000082">
    <property type="protein sequence ID" value="TFK07528.1"/>
    <property type="molecule type" value="Genomic_DNA"/>
</dbReference>
<accession>A0A4D9EIT3</accession>
<comment type="caution">
    <text evidence="1">The sequence shown here is derived from an EMBL/GenBank/DDBJ whole genome shotgun (WGS) entry which is preliminary data.</text>
</comment>
<dbReference type="AlphaFoldDB" id="A0A4D9EIT3"/>
<keyword evidence="2" id="KW-1185">Reference proteome</keyword>
<protein>
    <submittedName>
        <fullName evidence="1">Phosphatidylinositol 4-kinase beta</fullName>
    </submittedName>
</protein>
<name>A0A4D9EIT3_9SAUR</name>
<proteinExistence type="predicted"/>